<dbReference type="RefSeq" id="XP_062695227.1">
    <property type="nucleotide sequence ID" value="XM_062840634.1"/>
</dbReference>
<proteinExistence type="predicted"/>
<evidence type="ECO:0000313" key="3">
    <source>
        <dbReference type="Proteomes" id="UP001285908"/>
    </source>
</evidence>
<organism evidence="2 3">
    <name type="scientific">Neurospora hispaniola</name>
    <dbReference type="NCBI Taxonomy" id="588809"/>
    <lineage>
        <taxon>Eukaryota</taxon>
        <taxon>Fungi</taxon>
        <taxon>Dikarya</taxon>
        <taxon>Ascomycota</taxon>
        <taxon>Pezizomycotina</taxon>
        <taxon>Sordariomycetes</taxon>
        <taxon>Sordariomycetidae</taxon>
        <taxon>Sordariales</taxon>
        <taxon>Sordariaceae</taxon>
        <taxon>Neurospora</taxon>
    </lineage>
</organism>
<sequence length="216" mass="23937">LLECRHGKFAKALLESLKILERKPDDKGSINLSFNVDSHFKTAITSVRVLSKWRHLSQDGGSALDITEVEQLEINYAPPGMPTSTGEAHSWEPQTHGRVGKGGKQRWYEASVSSLDLEKLLAKNKSLKTGERAEWSPSDLRQNGILESLCCPALQMLKYMDQIGGMENNHQEGKPGTAVKRANERPRIALGYEVTNEPEASGQGQWTQQGKAGRGW</sequence>
<gene>
    <name evidence="2" type="ORF">B0T23DRAFT_437735</name>
</gene>
<dbReference type="EMBL" id="JAULSX010000002">
    <property type="protein sequence ID" value="KAK3496963.1"/>
    <property type="molecule type" value="Genomic_DNA"/>
</dbReference>
<feature type="non-terminal residue" evidence="2">
    <location>
        <position position="1"/>
    </location>
</feature>
<keyword evidence="3" id="KW-1185">Reference proteome</keyword>
<feature type="region of interest" description="Disordered" evidence="1">
    <location>
        <begin position="196"/>
        <end position="216"/>
    </location>
</feature>
<accession>A0AAJ0IC28</accession>
<protein>
    <submittedName>
        <fullName evidence="2">Uncharacterized protein</fullName>
    </submittedName>
</protein>
<comment type="caution">
    <text evidence="2">The sequence shown here is derived from an EMBL/GenBank/DDBJ whole genome shotgun (WGS) entry which is preliminary data.</text>
</comment>
<reference evidence="2 3" key="1">
    <citation type="journal article" date="2023" name="Mol. Phylogenet. Evol.">
        <title>Genome-scale phylogeny and comparative genomics of the fungal order Sordariales.</title>
        <authorList>
            <person name="Hensen N."/>
            <person name="Bonometti L."/>
            <person name="Westerberg I."/>
            <person name="Brannstrom I.O."/>
            <person name="Guillou S."/>
            <person name="Cros-Aarteil S."/>
            <person name="Calhoun S."/>
            <person name="Haridas S."/>
            <person name="Kuo A."/>
            <person name="Mondo S."/>
            <person name="Pangilinan J."/>
            <person name="Riley R."/>
            <person name="LaButti K."/>
            <person name="Andreopoulos B."/>
            <person name="Lipzen A."/>
            <person name="Chen C."/>
            <person name="Yan M."/>
            <person name="Daum C."/>
            <person name="Ng V."/>
            <person name="Clum A."/>
            <person name="Steindorff A."/>
            <person name="Ohm R.A."/>
            <person name="Martin F."/>
            <person name="Silar P."/>
            <person name="Natvig D.O."/>
            <person name="Lalanne C."/>
            <person name="Gautier V."/>
            <person name="Ament-Velasquez S.L."/>
            <person name="Kruys A."/>
            <person name="Hutchinson M.I."/>
            <person name="Powell A.J."/>
            <person name="Barry K."/>
            <person name="Miller A.N."/>
            <person name="Grigoriev I.V."/>
            <person name="Debuchy R."/>
            <person name="Gladieux P."/>
            <person name="Hiltunen Thoren M."/>
            <person name="Johannesson H."/>
        </authorList>
    </citation>
    <scope>NUCLEOTIDE SEQUENCE [LARGE SCALE GENOMIC DNA]</scope>
    <source>
        <strain evidence="2 3">FGSC 10403</strain>
    </source>
</reference>
<evidence type="ECO:0000313" key="2">
    <source>
        <dbReference type="EMBL" id="KAK3496963.1"/>
    </source>
</evidence>
<dbReference type="Proteomes" id="UP001285908">
    <property type="component" value="Unassembled WGS sequence"/>
</dbReference>
<feature type="region of interest" description="Disordered" evidence="1">
    <location>
        <begin position="83"/>
        <end position="103"/>
    </location>
</feature>
<dbReference type="GeneID" id="87878256"/>
<evidence type="ECO:0000256" key="1">
    <source>
        <dbReference type="SAM" id="MobiDB-lite"/>
    </source>
</evidence>
<dbReference type="AlphaFoldDB" id="A0AAJ0IC28"/>
<name>A0AAJ0IC28_9PEZI</name>